<sequence>MSAYGAALRLARRDALRAKGRTALVVCMIGLPVMAIVALAVLYETSAWSARESLPYEIGAADARLTGAGHAPVGQTADDQEIITGPGASGGGASGGGEPGGDDAGRPWTTPEITRRVAAAFGPSARVQPLETGGHVALRTARGYRGADHIGLDLRDPMTRGILDVTGGRAPARPGEVALAPSLGFPIGATVQIDRSGTTGRVVGHVRDPREPGRAVALTLPGAVPDAPSPRPQWLVAGAGPVTWDEVTALNRSGITVLSRAVVSDPPPGARAASGPASGPGGAAVAVVAMAVAVV</sequence>
<comment type="caution">
    <text evidence="3">The sequence shown here is derived from an EMBL/GenBank/DDBJ whole genome shotgun (WGS) entry which is preliminary data.</text>
</comment>
<dbReference type="Proteomes" id="UP000483004">
    <property type="component" value="Unassembled WGS sequence"/>
</dbReference>
<reference evidence="3 4" key="1">
    <citation type="submission" date="2019-09" db="EMBL/GenBank/DDBJ databases">
        <title>Actinomadura physcomitrii sp. nov., a novel actinomycete isolated from moss [Physcomitrium sphaericum (Ludw) Fuernr].</title>
        <authorList>
            <person name="Liu C."/>
            <person name="Zhuang X."/>
        </authorList>
    </citation>
    <scope>NUCLEOTIDE SEQUENCE [LARGE SCALE GENOMIC DNA]</scope>
    <source>
        <strain evidence="3 4">CYP1-1B</strain>
    </source>
</reference>
<evidence type="ECO:0008006" key="5">
    <source>
        <dbReference type="Google" id="ProtNLM"/>
    </source>
</evidence>
<dbReference type="EMBL" id="WBMR01000104">
    <property type="protein sequence ID" value="KAB2372953.1"/>
    <property type="molecule type" value="Genomic_DNA"/>
</dbReference>
<feature type="non-terminal residue" evidence="3">
    <location>
        <position position="295"/>
    </location>
</feature>
<feature type="region of interest" description="Disordered" evidence="1">
    <location>
        <begin position="80"/>
        <end position="109"/>
    </location>
</feature>
<accession>A0A6L3VLP0</accession>
<gene>
    <name evidence="3" type="ORF">F9B16_29190</name>
</gene>
<keyword evidence="2" id="KW-0472">Membrane</keyword>
<feature type="compositionally biased region" description="Gly residues" evidence="1">
    <location>
        <begin position="87"/>
        <end position="99"/>
    </location>
</feature>
<evidence type="ECO:0000313" key="3">
    <source>
        <dbReference type="EMBL" id="KAB2372953.1"/>
    </source>
</evidence>
<keyword evidence="2" id="KW-0812">Transmembrane</keyword>
<evidence type="ECO:0000313" key="4">
    <source>
        <dbReference type="Proteomes" id="UP000483004"/>
    </source>
</evidence>
<protein>
    <recommendedName>
        <fullName evidence="5">ABC transporter permease</fullName>
    </recommendedName>
</protein>
<name>A0A6L3VLP0_9ACTN</name>
<organism evidence="3 4">
    <name type="scientific">Actinomadura montaniterrae</name>
    <dbReference type="NCBI Taxonomy" id="1803903"/>
    <lineage>
        <taxon>Bacteria</taxon>
        <taxon>Bacillati</taxon>
        <taxon>Actinomycetota</taxon>
        <taxon>Actinomycetes</taxon>
        <taxon>Streptosporangiales</taxon>
        <taxon>Thermomonosporaceae</taxon>
        <taxon>Actinomadura</taxon>
    </lineage>
</organism>
<dbReference type="AlphaFoldDB" id="A0A6L3VLP0"/>
<feature type="transmembrane region" description="Helical" evidence="2">
    <location>
        <begin position="21"/>
        <end position="43"/>
    </location>
</feature>
<evidence type="ECO:0000256" key="1">
    <source>
        <dbReference type="SAM" id="MobiDB-lite"/>
    </source>
</evidence>
<keyword evidence="2" id="KW-1133">Transmembrane helix</keyword>
<evidence type="ECO:0000256" key="2">
    <source>
        <dbReference type="SAM" id="Phobius"/>
    </source>
</evidence>
<keyword evidence="4" id="KW-1185">Reference proteome</keyword>
<proteinExistence type="predicted"/>